<accession>A0AAN9NGP8</accession>
<organism evidence="1 2">
    <name type="scientific">Phaseolus coccineus</name>
    <name type="common">Scarlet runner bean</name>
    <name type="synonym">Phaseolus multiflorus</name>
    <dbReference type="NCBI Taxonomy" id="3886"/>
    <lineage>
        <taxon>Eukaryota</taxon>
        <taxon>Viridiplantae</taxon>
        <taxon>Streptophyta</taxon>
        <taxon>Embryophyta</taxon>
        <taxon>Tracheophyta</taxon>
        <taxon>Spermatophyta</taxon>
        <taxon>Magnoliopsida</taxon>
        <taxon>eudicotyledons</taxon>
        <taxon>Gunneridae</taxon>
        <taxon>Pentapetalae</taxon>
        <taxon>rosids</taxon>
        <taxon>fabids</taxon>
        <taxon>Fabales</taxon>
        <taxon>Fabaceae</taxon>
        <taxon>Papilionoideae</taxon>
        <taxon>50 kb inversion clade</taxon>
        <taxon>NPAAA clade</taxon>
        <taxon>indigoferoid/millettioid clade</taxon>
        <taxon>Phaseoleae</taxon>
        <taxon>Phaseolus</taxon>
    </lineage>
</organism>
<gene>
    <name evidence="1" type="ORF">VNO80_06336</name>
</gene>
<comment type="caution">
    <text evidence="1">The sequence shown here is derived from an EMBL/GenBank/DDBJ whole genome shotgun (WGS) entry which is preliminary data.</text>
</comment>
<evidence type="ECO:0000313" key="1">
    <source>
        <dbReference type="EMBL" id="KAK7372945.1"/>
    </source>
</evidence>
<dbReference type="AlphaFoldDB" id="A0AAN9NGP8"/>
<reference evidence="1 2" key="1">
    <citation type="submission" date="2024-01" db="EMBL/GenBank/DDBJ databases">
        <title>The genomes of 5 underutilized Papilionoideae crops provide insights into root nodulation and disease resistanc.</title>
        <authorList>
            <person name="Jiang F."/>
        </authorList>
    </citation>
    <scope>NUCLEOTIDE SEQUENCE [LARGE SCALE GENOMIC DNA]</scope>
    <source>
        <strain evidence="1">JINMINGXINNONG_FW02</strain>
        <tissue evidence="1">Leaves</tissue>
    </source>
</reference>
<keyword evidence="2" id="KW-1185">Reference proteome</keyword>
<evidence type="ECO:0000313" key="2">
    <source>
        <dbReference type="Proteomes" id="UP001374584"/>
    </source>
</evidence>
<sequence length="84" mass="9709">MVPNKKSNNSDWATSSKVKVKHKLKPNCALPISKTTIDQKHIERTKDFHLKVNIQHRISVWIVIGKIQLDLNVLPRDETVTQTR</sequence>
<proteinExistence type="predicted"/>
<dbReference type="EMBL" id="JAYMYR010000003">
    <property type="protein sequence ID" value="KAK7372945.1"/>
    <property type="molecule type" value="Genomic_DNA"/>
</dbReference>
<dbReference type="Proteomes" id="UP001374584">
    <property type="component" value="Unassembled WGS sequence"/>
</dbReference>
<name>A0AAN9NGP8_PHACN</name>
<protein>
    <submittedName>
        <fullName evidence="1">Uncharacterized protein</fullName>
    </submittedName>
</protein>